<evidence type="ECO:0000256" key="9">
    <source>
        <dbReference type="ARBA" id="ARBA00023180"/>
    </source>
</evidence>
<evidence type="ECO:0000256" key="1">
    <source>
        <dbReference type="ARBA" id="ARBA00004141"/>
    </source>
</evidence>
<feature type="transmembrane region" description="Helical" evidence="12">
    <location>
        <begin position="512"/>
        <end position="533"/>
    </location>
</feature>
<dbReference type="OrthoDB" id="5984008at2759"/>
<evidence type="ECO:0000313" key="15">
    <source>
        <dbReference type="EMBL" id="CRK86500.1"/>
    </source>
</evidence>
<keyword evidence="16" id="KW-1185">Reference proteome</keyword>
<comment type="subcellular location">
    <subcellularLocation>
        <location evidence="1">Membrane</location>
        <topology evidence="1">Multi-pass membrane protein</topology>
    </subcellularLocation>
</comment>
<keyword evidence="5 12" id="KW-1133">Transmembrane helix</keyword>
<feature type="transmembrane region" description="Helical" evidence="12">
    <location>
        <begin position="540"/>
        <end position="563"/>
    </location>
</feature>
<dbReference type="SUPFAM" id="SSF53822">
    <property type="entry name" value="Periplasmic binding protein-like I"/>
    <property type="match status" value="1"/>
</dbReference>
<evidence type="ECO:0000256" key="4">
    <source>
        <dbReference type="ARBA" id="ARBA00022692"/>
    </source>
</evidence>
<organism evidence="15 16">
    <name type="scientific">Clunio marinus</name>
    <dbReference type="NCBI Taxonomy" id="568069"/>
    <lineage>
        <taxon>Eukaryota</taxon>
        <taxon>Metazoa</taxon>
        <taxon>Ecdysozoa</taxon>
        <taxon>Arthropoda</taxon>
        <taxon>Hexapoda</taxon>
        <taxon>Insecta</taxon>
        <taxon>Pterygota</taxon>
        <taxon>Neoptera</taxon>
        <taxon>Endopterygota</taxon>
        <taxon>Diptera</taxon>
        <taxon>Nematocera</taxon>
        <taxon>Chironomoidea</taxon>
        <taxon>Chironomidae</taxon>
        <taxon>Clunio</taxon>
    </lineage>
</organism>
<feature type="non-terminal residue" evidence="15">
    <location>
        <position position="1"/>
    </location>
</feature>
<evidence type="ECO:0000256" key="8">
    <source>
        <dbReference type="ARBA" id="ARBA00023170"/>
    </source>
</evidence>
<dbReference type="AlphaFoldDB" id="A0A1J1HGH0"/>
<dbReference type="PANTHER" id="PTHR18966">
    <property type="entry name" value="IONOTROPIC GLUTAMATE RECEPTOR"/>
    <property type="match status" value="1"/>
</dbReference>
<keyword evidence="7 12" id="KW-0472">Membrane</keyword>
<dbReference type="CDD" id="cd13717">
    <property type="entry name" value="PBP2_iGluR_putative"/>
    <property type="match status" value="1"/>
</dbReference>
<dbReference type="Pfam" id="PF10613">
    <property type="entry name" value="Lig_chan-Glu_bd"/>
    <property type="match status" value="1"/>
</dbReference>
<feature type="transmembrane region" description="Helical" evidence="12">
    <location>
        <begin position="621"/>
        <end position="642"/>
    </location>
</feature>
<keyword evidence="8" id="KW-0675">Receptor</keyword>
<dbReference type="Gene3D" id="1.10.287.70">
    <property type="match status" value="1"/>
</dbReference>
<dbReference type="InterPro" id="IPR019594">
    <property type="entry name" value="Glu/Gly-bd"/>
</dbReference>
<keyword evidence="6" id="KW-0406">Ion transport</keyword>
<dbReference type="SMART" id="SM00079">
    <property type="entry name" value="PBPe"/>
    <property type="match status" value="1"/>
</dbReference>
<evidence type="ECO:0000259" key="13">
    <source>
        <dbReference type="SMART" id="SM00079"/>
    </source>
</evidence>
<reference evidence="15 16" key="1">
    <citation type="submission" date="2015-04" db="EMBL/GenBank/DDBJ databases">
        <authorList>
            <person name="Syromyatnikov M.Y."/>
            <person name="Popov V.N."/>
        </authorList>
    </citation>
    <scope>NUCLEOTIDE SEQUENCE [LARGE SCALE GENOMIC DNA]</scope>
</reference>
<feature type="transmembrane region" description="Helical" evidence="12">
    <location>
        <begin position="839"/>
        <end position="864"/>
    </location>
</feature>
<dbReference type="SMART" id="SM00918">
    <property type="entry name" value="Lig_chan-Glu_bd"/>
    <property type="match status" value="1"/>
</dbReference>
<dbReference type="FunFam" id="1.10.287.70:FF:000080">
    <property type="entry name" value="Glutamate receptor ionotropic, kainate"/>
    <property type="match status" value="1"/>
</dbReference>
<dbReference type="Pfam" id="PF00060">
    <property type="entry name" value="Lig_chan"/>
    <property type="match status" value="1"/>
</dbReference>
<dbReference type="SUPFAM" id="SSF53850">
    <property type="entry name" value="Periplasmic binding protein-like II"/>
    <property type="match status" value="1"/>
</dbReference>
<dbReference type="InterPro" id="IPR001320">
    <property type="entry name" value="Iontro_rcpt_C"/>
</dbReference>
<accession>A0A1J1HGH0</accession>
<dbReference type="FunFam" id="3.40.190.10:FF:000176">
    <property type="entry name" value="Ionotropic receptor 25a"/>
    <property type="match status" value="1"/>
</dbReference>
<evidence type="ECO:0000256" key="7">
    <source>
        <dbReference type="ARBA" id="ARBA00023136"/>
    </source>
</evidence>
<evidence type="ECO:0000256" key="3">
    <source>
        <dbReference type="ARBA" id="ARBA00022448"/>
    </source>
</evidence>
<proteinExistence type="inferred from homology"/>
<name>A0A1J1HGH0_9DIPT</name>
<evidence type="ECO:0000256" key="10">
    <source>
        <dbReference type="ARBA" id="ARBA00023286"/>
    </source>
</evidence>
<gene>
    <name evidence="15" type="ORF">CLUMA_CG000026</name>
</gene>
<dbReference type="InterPro" id="IPR015683">
    <property type="entry name" value="Ionotropic_Glu_rcpt"/>
</dbReference>
<dbReference type="EMBL" id="CVRI01000001">
    <property type="protein sequence ID" value="CRK86500.1"/>
    <property type="molecule type" value="Genomic_DNA"/>
</dbReference>
<sequence>FINEVGNEIAQKAVDVAGNYIKKTPSLGLSVEIMSVEGNRTDSKGLLEAICTRYGESLQASQPPHVILDTTKTGVSSETVKSVSSALGIPTVSASFGQEGDLRQWRNINDKKKNYLLQVMPPSDVLTEIVRSIVRYMNITNAAILYDETFVVDHKYKALLQNIPTRHVITAIAVDTERSEQITKLRNLDINNYFILGTLESIKKVLESAKKEYFERNFAWHAISESKGDLVANVENATVMFIRPTPDGQSKDRLGIMKTTYNLKGEPEIESAFYFDLALRTFLAIKALLQNGLWPPNMKYLTCDEYDGSNSPDHSIDLRSYFFDVNEQPTYAPFYFPKPSETFNGFSFMKFDADINAVTIRGGASVNTKNLGIWTAGLDSPLKIKAEDEMKNLSANTVYRIYTVVQAPFIMRDENSPKGFKGYCIDLINEIAKIVEFDYTITEVEDGKFGNMNSKKEWNGVVRKLIDKQADIGLGSMSVMAERETVIDFTVPYYDLVGITIMMVLPSQPSSLFKFLTVLETNVWLCILAAYFFTRFVQEMILNVLTGLTKAFFFFISFLMWIFDRYSPYSYQNNREKYKDDDEKREFTLKECLWFCMTSLTPQGGGEAPKNLSGRLVAATWWLFGFIIIASYTANLAAFLTVSRLDTPVESLDDLSKQYKILYAPLNGSSAMTYFQRMSDIETRFYEIWKNMSLNDELDAYERSKLAVWDYPVSDKYTKMWQAMQETGLPNSLDEAVRKVRNSTAASGFAFLGDATDIRYQVLTSCDLQMVGEEFSRKPYAVAVQQGSPLKDQFNNAILKLLNKRQLEKLKEKWWRKDDVSAKCEKPEDQSDGISIQNIGGVFIVIFVGIGMACVTLAFEFWYYKFRKVPKVFGSDDAFNNKFTKKNASIKGNNSFGSGGGLIDTGSNNTLKSRYPPAGNFRARF</sequence>
<evidence type="ECO:0000313" key="16">
    <source>
        <dbReference type="Proteomes" id="UP000183832"/>
    </source>
</evidence>
<protein>
    <submittedName>
        <fullName evidence="15">CLUMA_CG000026, isoform A</fullName>
    </submittedName>
</protein>
<keyword evidence="4 12" id="KW-0812">Transmembrane</keyword>
<keyword evidence="3" id="KW-0813">Transport</keyword>
<feature type="domain" description="Ionotropic glutamate receptor L-glutamate and glycine-binding" evidence="14">
    <location>
        <begin position="408"/>
        <end position="467"/>
    </location>
</feature>
<dbReference type="SUPFAM" id="SSF81324">
    <property type="entry name" value="Voltage-gated potassium channels"/>
    <property type="match status" value="1"/>
</dbReference>
<dbReference type="GO" id="GO:0015276">
    <property type="term" value="F:ligand-gated monoatomic ion channel activity"/>
    <property type="evidence" value="ECO:0007669"/>
    <property type="project" value="InterPro"/>
</dbReference>
<evidence type="ECO:0000256" key="6">
    <source>
        <dbReference type="ARBA" id="ARBA00023065"/>
    </source>
</evidence>
<dbReference type="Gene3D" id="3.40.190.10">
    <property type="entry name" value="Periplasmic binding protein-like II"/>
    <property type="match status" value="2"/>
</dbReference>
<dbReference type="GO" id="GO:0016020">
    <property type="term" value="C:membrane"/>
    <property type="evidence" value="ECO:0007669"/>
    <property type="project" value="UniProtKB-SubCell"/>
</dbReference>
<evidence type="ECO:0000259" key="14">
    <source>
        <dbReference type="SMART" id="SM00918"/>
    </source>
</evidence>
<feature type="domain" description="Ionotropic glutamate receptor C-terminal" evidence="13">
    <location>
        <begin position="398"/>
        <end position="817"/>
    </location>
</feature>
<dbReference type="Proteomes" id="UP000183832">
    <property type="component" value="Unassembled WGS sequence"/>
</dbReference>
<dbReference type="STRING" id="568069.A0A1J1HGH0"/>
<dbReference type="FunFam" id="3.40.190.10:FF:000142">
    <property type="entry name" value="Ionotropic receptor 25a"/>
    <property type="match status" value="1"/>
</dbReference>
<dbReference type="FunFam" id="3.40.190.10:FF:000153">
    <property type="entry name" value="Ionotropic receptor 25a"/>
    <property type="match status" value="1"/>
</dbReference>
<dbReference type="InterPro" id="IPR028082">
    <property type="entry name" value="Peripla_BP_I"/>
</dbReference>
<dbReference type="Gene3D" id="3.40.50.2300">
    <property type="match status" value="1"/>
</dbReference>
<comment type="similarity">
    <text evidence="2">Belongs to the glutamate-gated ion channel (TC 1.A.10.1) family.</text>
</comment>
<keyword evidence="9" id="KW-0325">Glycoprotein</keyword>
<evidence type="ECO:0000256" key="11">
    <source>
        <dbReference type="ARBA" id="ARBA00023303"/>
    </source>
</evidence>
<evidence type="ECO:0000256" key="12">
    <source>
        <dbReference type="SAM" id="Phobius"/>
    </source>
</evidence>
<keyword evidence="10" id="KW-1071">Ligand-gated ion channel</keyword>
<evidence type="ECO:0000256" key="2">
    <source>
        <dbReference type="ARBA" id="ARBA00008685"/>
    </source>
</evidence>
<keyword evidence="11" id="KW-0407">Ion channel</keyword>
<dbReference type="FunFam" id="3.40.50.2300:FF:000649">
    <property type="entry name" value="AGAP010272-PA-like protein"/>
    <property type="match status" value="1"/>
</dbReference>
<evidence type="ECO:0000256" key="5">
    <source>
        <dbReference type="ARBA" id="ARBA00022989"/>
    </source>
</evidence>